<dbReference type="InterPro" id="IPR051847">
    <property type="entry name" value="RNA_proc/Spliceosome_comp"/>
</dbReference>
<feature type="compositionally biased region" description="Basic and acidic residues" evidence="3">
    <location>
        <begin position="189"/>
        <end position="210"/>
    </location>
</feature>
<dbReference type="GO" id="GO:0005686">
    <property type="term" value="C:U2 snRNP"/>
    <property type="evidence" value="ECO:0007669"/>
    <property type="project" value="TreeGrafter"/>
</dbReference>
<dbReference type="SUPFAM" id="SSF52540">
    <property type="entry name" value="P-loop containing nucleoside triphosphate hydrolases"/>
    <property type="match status" value="1"/>
</dbReference>
<dbReference type="GO" id="GO:0003723">
    <property type="term" value="F:RNA binding"/>
    <property type="evidence" value="ECO:0007669"/>
    <property type="project" value="UniProtKB-UniRule"/>
</dbReference>
<dbReference type="GO" id="GO:0000398">
    <property type="term" value="P:mRNA splicing, via spliceosome"/>
    <property type="evidence" value="ECO:0007669"/>
    <property type="project" value="InterPro"/>
</dbReference>
<dbReference type="Pfam" id="PF00076">
    <property type="entry name" value="RRM_1"/>
    <property type="match status" value="1"/>
</dbReference>
<comment type="caution">
    <text evidence="5">The sequence shown here is derived from an EMBL/GenBank/DDBJ whole genome shotgun (WGS) entry which is preliminary data.</text>
</comment>
<evidence type="ECO:0000313" key="6">
    <source>
        <dbReference type="Proteomes" id="UP001140011"/>
    </source>
</evidence>
<dbReference type="Gene3D" id="3.30.70.330">
    <property type="match status" value="1"/>
</dbReference>
<organism evidence="5 6">
    <name type="scientific">Coemansia pectinata</name>
    <dbReference type="NCBI Taxonomy" id="1052879"/>
    <lineage>
        <taxon>Eukaryota</taxon>
        <taxon>Fungi</taxon>
        <taxon>Fungi incertae sedis</taxon>
        <taxon>Zoopagomycota</taxon>
        <taxon>Kickxellomycotina</taxon>
        <taxon>Kickxellomycetes</taxon>
        <taxon>Kickxellales</taxon>
        <taxon>Kickxellaceae</taxon>
        <taxon>Coemansia</taxon>
    </lineage>
</organism>
<name>A0A9W8GUF7_9FUNG</name>
<feature type="region of interest" description="Disordered" evidence="3">
    <location>
        <begin position="171"/>
        <end position="214"/>
    </location>
</feature>
<evidence type="ECO:0000313" key="5">
    <source>
        <dbReference type="EMBL" id="KAJ2746418.1"/>
    </source>
</evidence>
<evidence type="ECO:0000256" key="1">
    <source>
        <dbReference type="ARBA" id="ARBA00022884"/>
    </source>
</evidence>
<dbReference type="EMBL" id="JANBUH010001365">
    <property type="protein sequence ID" value="KAJ2746418.1"/>
    <property type="molecule type" value="Genomic_DNA"/>
</dbReference>
<dbReference type="PRINTS" id="PR00988">
    <property type="entry name" value="URIDINKINASE"/>
</dbReference>
<dbReference type="PANTHER" id="PTHR45880:SF1">
    <property type="entry name" value="RNA-BINDING MOTIF PROTEIN, X-LINKED 2"/>
    <property type="match status" value="1"/>
</dbReference>
<dbReference type="GO" id="GO:0005524">
    <property type="term" value="F:ATP binding"/>
    <property type="evidence" value="ECO:0007669"/>
    <property type="project" value="InterPro"/>
</dbReference>
<dbReference type="Gene3D" id="3.40.50.300">
    <property type="entry name" value="P-loop containing nucleotide triphosphate hydrolases"/>
    <property type="match status" value="1"/>
</dbReference>
<dbReference type="InterPro" id="IPR000504">
    <property type="entry name" value="RRM_dom"/>
</dbReference>
<proteinExistence type="predicted"/>
<dbReference type="FunFam" id="3.30.70.330:FF:000218">
    <property type="entry name" value="RNA-binding motif protein, X-linked 2"/>
    <property type="match status" value="1"/>
</dbReference>
<dbReference type="GO" id="GO:0016301">
    <property type="term" value="F:kinase activity"/>
    <property type="evidence" value="ECO:0007669"/>
    <property type="project" value="InterPro"/>
</dbReference>
<dbReference type="AlphaFoldDB" id="A0A9W8GUF7"/>
<dbReference type="PROSITE" id="PS50102">
    <property type="entry name" value="RRM"/>
    <property type="match status" value="1"/>
</dbReference>
<dbReference type="InterPro" id="IPR027417">
    <property type="entry name" value="P-loop_NTPase"/>
</dbReference>
<dbReference type="GO" id="GO:0071011">
    <property type="term" value="C:precatalytic spliceosome"/>
    <property type="evidence" value="ECO:0007669"/>
    <property type="project" value="TreeGrafter"/>
</dbReference>
<feature type="domain" description="RRM" evidence="4">
    <location>
        <begin position="34"/>
        <end position="112"/>
    </location>
</feature>
<dbReference type="GO" id="GO:0071013">
    <property type="term" value="C:catalytic step 2 spliceosome"/>
    <property type="evidence" value="ECO:0007669"/>
    <property type="project" value="TreeGrafter"/>
</dbReference>
<dbReference type="InterPro" id="IPR012677">
    <property type="entry name" value="Nucleotide-bd_a/b_plait_sf"/>
</dbReference>
<dbReference type="CDD" id="cd12411">
    <property type="entry name" value="RRM_ist3_like"/>
    <property type="match status" value="1"/>
</dbReference>
<dbReference type="OrthoDB" id="738517at2759"/>
<dbReference type="PANTHER" id="PTHR45880">
    <property type="entry name" value="RNA-BINDING MOTIF PROTEIN, X-LINKED 2"/>
    <property type="match status" value="1"/>
</dbReference>
<dbReference type="InterPro" id="IPR006083">
    <property type="entry name" value="PRK/URK"/>
</dbReference>
<dbReference type="SUPFAM" id="SSF54928">
    <property type="entry name" value="RNA-binding domain, RBD"/>
    <property type="match status" value="1"/>
</dbReference>
<evidence type="ECO:0000256" key="3">
    <source>
        <dbReference type="SAM" id="MobiDB-lite"/>
    </source>
</evidence>
<evidence type="ECO:0000259" key="4">
    <source>
        <dbReference type="PROSITE" id="PS50102"/>
    </source>
</evidence>
<keyword evidence="1 2" id="KW-0694">RNA-binding</keyword>
<protein>
    <submittedName>
        <fullName evidence="5">RNA-binding protein Cwf29</fullName>
    </submittedName>
</protein>
<evidence type="ECO:0000256" key="2">
    <source>
        <dbReference type="PROSITE-ProRule" id="PRU00176"/>
    </source>
</evidence>
<sequence>MNVVQEIRRINESESRQGSSGSTASWHDEYKDSAYIFAGGLPFDLTEGDIICVFSQYGEIVNINLVRDKETGKSKGYAFLQYEDQRSTILAVDNLNGAKVLGRVLRVDHVKGYRQPKGEELAAERVMNAAPAPVQVEREAEDDEVLMQRAGIDPEDPMAGYYLDKYKRRLKKEGKREEGSKERRRHRGKERESRRHRHKEDGQIKGERHTRSSRQLARLFKEHSLKLMAAPRFRVHSDCVINSPAVVPFRVDTRRESEETTVTKAAHSERQPMFIGIGGGRGAGKEFTCRYIIDKVRERGYGELAERVVHLHLDDFHRELSQEDRVLLETGKTEINFDHPEAFDFELLENVLQQLRAGGPVDVPQWDCVQKRRTGVRRIECQPRVVLVEGILVLFVKEVRGFMDMQVFVDVDSDTRLGRQVRAMIKATGGDADHAGLKRFLDSYLFMAKPSFEEFIWPTKRWADVIIPKGDRNNVAIELIAQRLIDLGHES</sequence>
<accession>A0A9W8GUF7</accession>
<dbReference type="Pfam" id="PF00485">
    <property type="entry name" value="PRK"/>
    <property type="match status" value="1"/>
</dbReference>
<dbReference type="InterPro" id="IPR045844">
    <property type="entry name" value="RRM_Ist3-like"/>
</dbReference>
<dbReference type="Proteomes" id="UP001140011">
    <property type="component" value="Unassembled WGS sequence"/>
</dbReference>
<gene>
    <name evidence="5" type="primary">cwf29</name>
    <name evidence="5" type="ORF">GGI19_006418</name>
</gene>
<keyword evidence="6" id="KW-1185">Reference proteome</keyword>
<dbReference type="InterPro" id="IPR035979">
    <property type="entry name" value="RBD_domain_sf"/>
</dbReference>
<dbReference type="GO" id="GO:0005654">
    <property type="term" value="C:nucleoplasm"/>
    <property type="evidence" value="ECO:0007669"/>
    <property type="project" value="UniProtKB-ARBA"/>
</dbReference>
<reference evidence="5" key="1">
    <citation type="submission" date="2022-07" db="EMBL/GenBank/DDBJ databases">
        <title>Phylogenomic reconstructions and comparative analyses of Kickxellomycotina fungi.</title>
        <authorList>
            <person name="Reynolds N.K."/>
            <person name="Stajich J.E."/>
            <person name="Barry K."/>
            <person name="Grigoriev I.V."/>
            <person name="Crous P."/>
            <person name="Smith M.E."/>
        </authorList>
    </citation>
    <scope>NUCLEOTIDE SEQUENCE</scope>
    <source>
        <strain evidence="5">BCRC 34297</strain>
    </source>
</reference>
<dbReference type="SMART" id="SM00360">
    <property type="entry name" value="RRM"/>
    <property type="match status" value="1"/>
</dbReference>